<keyword evidence="3" id="KW-1185">Reference proteome</keyword>
<evidence type="ECO:0000313" key="3">
    <source>
        <dbReference type="Proteomes" id="UP000001593"/>
    </source>
</evidence>
<gene>
    <name evidence="2" type="ORF">NEMVEDRAFT_v1g239198</name>
</gene>
<accession>A7RLT2</accession>
<organism evidence="2 3">
    <name type="scientific">Nematostella vectensis</name>
    <name type="common">Starlet sea anemone</name>
    <dbReference type="NCBI Taxonomy" id="45351"/>
    <lineage>
        <taxon>Eukaryota</taxon>
        <taxon>Metazoa</taxon>
        <taxon>Cnidaria</taxon>
        <taxon>Anthozoa</taxon>
        <taxon>Hexacorallia</taxon>
        <taxon>Actiniaria</taxon>
        <taxon>Edwardsiidae</taxon>
        <taxon>Nematostella</taxon>
    </lineage>
</organism>
<dbReference type="InParanoid" id="A7RLT2"/>
<evidence type="ECO:0000313" key="2">
    <source>
        <dbReference type="EMBL" id="EDO47749.1"/>
    </source>
</evidence>
<feature type="region of interest" description="Disordered" evidence="1">
    <location>
        <begin position="45"/>
        <end position="91"/>
    </location>
</feature>
<dbReference type="Proteomes" id="UP000001593">
    <property type="component" value="Unassembled WGS sequence"/>
</dbReference>
<dbReference type="HOGENOM" id="CLU_2099734_0_0_1"/>
<sequence length="116" mass="13417">MSWINCNYVKYPEKKMSLGHKKVSPEEADAIVERLYVVNSNCKSGQAEKTKDGRLRSKEEVEQLLDRLSDKDKNKEKTPDRNRTGSDKQMGIVNTYAWTHGHIMRNHLKTGDGNFY</sequence>
<evidence type="ECO:0000256" key="1">
    <source>
        <dbReference type="SAM" id="MobiDB-lite"/>
    </source>
</evidence>
<name>A7RLT2_NEMVE</name>
<proteinExistence type="predicted"/>
<dbReference type="PhylomeDB" id="A7RLT2"/>
<feature type="compositionally biased region" description="Basic and acidic residues" evidence="1">
    <location>
        <begin position="46"/>
        <end position="86"/>
    </location>
</feature>
<dbReference type="AlphaFoldDB" id="A7RLT2"/>
<protein>
    <submittedName>
        <fullName evidence="2">Uncharacterized protein</fullName>
    </submittedName>
</protein>
<reference evidence="2 3" key="1">
    <citation type="journal article" date="2007" name="Science">
        <title>Sea anemone genome reveals ancestral eumetazoan gene repertoire and genomic organization.</title>
        <authorList>
            <person name="Putnam N.H."/>
            <person name="Srivastava M."/>
            <person name="Hellsten U."/>
            <person name="Dirks B."/>
            <person name="Chapman J."/>
            <person name="Salamov A."/>
            <person name="Terry A."/>
            <person name="Shapiro H."/>
            <person name="Lindquist E."/>
            <person name="Kapitonov V.V."/>
            <person name="Jurka J."/>
            <person name="Genikhovich G."/>
            <person name="Grigoriev I.V."/>
            <person name="Lucas S.M."/>
            <person name="Steele R.E."/>
            <person name="Finnerty J.R."/>
            <person name="Technau U."/>
            <person name="Martindale M.Q."/>
            <person name="Rokhsar D.S."/>
        </authorList>
    </citation>
    <scope>NUCLEOTIDE SEQUENCE [LARGE SCALE GENOMIC DNA]</scope>
    <source>
        <strain evidence="3">CH2 X CH6</strain>
    </source>
</reference>
<dbReference type="EMBL" id="DS469518">
    <property type="protein sequence ID" value="EDO47749.1"/>
    <property type="molecule type" value="Genomic_DNA"/>
</dbReference>